<dbReference type="Proteomes" id="UP000053317">
    <property type="component" value="Unassembled WGS sequence"/>
</dbReference>
<dbReference type="Pfam" id="PF13516">
    <property type="entry name" value="LRR_6"/>
    <property type="match status" value="3"/>
</dbReference>
<dbReference type="OrthoDB" id="550575at2759"/>
<name>A0A0G2GIL8_PHACM</name>
<keyword evidence="3" id="KW-1185">Reference proteome</keyword>
<evidence type="ECO:0000256" key="1">
    <source>
        <dbReference type="SAM" id="MobiDB-lite"/>
    </source>
</evidence>
<feature type="region of interest" description="Disordered" evidence="1">
    <location>
        <begin position="400"/>
        <end position="427"/>
    </location>
</feature>
<protein>
    <submittedName>
        <fullName evidence="2">Putative f-box domain protein</fullName>
    </submittedName>
</protein>
<dbReference type="InterPro" id="IPR050648">
    <property type="entry name" value="F-box_LRR-repeat"/>
</dbReference>
<sequence length="427" mass="47577">MKIIAHNCPHLEYLNIDWCSGIDTKGLRRVLQACPKLTDLRASELRGLDDQSFMLELFNRNTVERLFLSHCDSLNDDSLKVLFQGLDPEIDVLTERAIVPPRRLRHLDISRCRTLTDDGVKSMAYHVPFLEGLRLGQNTTLTDDALMDIFESGPALTHLDMDDLENITNASLQSLAKSPAIDQLKHLSISFCEQVGDVGMLPVLKAATNVTSLVLDNTRVSDLVLMEAADMVRRRGSTEGRTSKPKQGLTLICFDCLNVTWAGVREVLNKNAYVMQARGAARFAPNKAMPVVSIQESNGGSSSSSMNDVTTPFPVVAVPRLLYPAQYTSLKCFYGWQMTVDEHTKRVLRGNWSNASRLEMKWANWMIANEEMGAGTNLGGVVGRRRRRRAREAERTFLEDEDGLDGDDGSGNNARRRRARSGGCTVM</sequence>
<dbReference type="SMART" id="SM00367">
    <property type="entry name" value="LRR_CC"/>
    <property type="match status" value="6"/>
</dbReference>
<dbReference type="Gene3D" id="3.80.10.10">
    <property type="entry name" value="Ribonuclease Inhibitor"/>
    <property type="match status" value="1"/>
</dbReference>
<dbReference type="PANTHER" id="PTHR13382">
    <property type="entry name" value="MITOCHONDRIAL ATP SYNTHASE COUPLING FACTOR B"/>
    <property type="match status" value="1"/>
</dbReference>
<reference evidence="2 3" key="2">
    <citation type="submission" date="2015-05" db="EMBL/GenBank/DDBJ databases">
        <authorList>
            <person name="Morales-Cruz A."/>
            <person name="Amrine K.C."/>
            <person name="Cantu D."/>
        </authorList>
    </citation>
    <scope>NUCLEOTIDE SEQUENCE [LARGE SCALE GENOMIC DNA]</scope>
    <source>
        <strain evidence="2">UCRPC4</strain>
    </source>
</reference>
<dbReference type="InterPro" id="IPR006553">
    <property type="entry name" value="Leu-rich_rpt_Cys-con_subtyp"/>
</dbReference>
<dbReference type="AlphaFoldDB" id="A0A0G2GIL8"/>
<organism evidence="2 3">
    <name type="scientific">Phaeomoniella chlamydospora</name>
    <name type="common">Phaeoacremonium chlamydosporum</name>
    <dbReference type="NCBI Taxonomy" id="158046"/>
    <lineage>
        <taxon>Eukaryota</taxon>
        <taxon>Fungi</taxon>
        <taxon>Dikarya</taxon>
        <taxon>Ascomycota</taxon>
        <taxon>Pezizomycotina</taxon>
        <taxon>Eurotiomycetes</taxon>
        <taxon>Chaetothyriomycetidae</taxon>
        <taxon>Phaeomoniellales</taxon>
        <taxon>Phaeomoniellaceae</taxon>
        <taxon>Phaeomoniella</taxon>
    </lineage>
</organism>
<reference evidence="2 3" key="1">
    <citation type="submission" date="2015-05" db="EMBL/GenBank/DDBJ databases">
        <title>Distinctive expansion of gene families associated with plant cell wall degradation and secondary metabolism in the genomes of grapevine trunk pathogens.</title>
        <authorList>
            <person name="Lawrence D.P."/>
            <person name="Travadon R."/>
            <person name="Rolshausen P.E."/>
            <person name="Baumgartner K."/>
        </authorList>
    </citation>
    <scope>NUCLEOTIDE SEQUENCE [LARGE SCALE GENOMIC DNA]</scope>
    <source>
        <strain evidence="2">UCRPC4</strain>
    </source>
</reference>
<comment type="caution">
    <text evidence="2">The sequence shown here is derived from an EMBL/GenBank/DDBJ whole genome shotgun (WGS) entry which is preliminary data.</text>
</comment>
<dbReference type="SUPFAM" id="SSF52047">
    <property type="entry name" value="RNI-like"/>
    <property type="match status" value="1"/>
</dbReference>
<accession>A0A0G2GIL8</accession>
<evidence type="ECO:0000313" key="2">
    <source>
        <dbReference type="EMBL" id="KKY16815.1"/>
    </source>
</evidence>
<proteinExistence type="predicted"/>
<dbReference type="GO" id="GO:0005737">
    <property type="term" value="C:cytoplasm"/>
    <property type="evidence" value="ECO:0007669"/>
    <property type="project" value="TreeGrafter"/>
</dbReference>
<gene>
    <name evidence="2" type="ORF">UCRPC4_g05772</name>
</gene>
<evidence type="ECO:0000313" key="3">
    <source>
        <dbReference type="Proteomes" id="UP000053317"/>
    </source>
</evidence>
<dbReference type="InterPro" id="IPR001611">
    <property type="entry name" value="Leu-rich_rpt"/>
</dbReference>
<dbReference type="InterPro" id="IPR032675">
    <property type="entry name" value="LRR_dom_sf"/>
</dbReference>
<dbReference type="EMBL" id="LCWF01000155">
    <property type="protein sequence ID" value="KKY16815.1"/>
    <property type="molecule type" value="Genomic_DNA"/>
</dbReference>